<evidence type="ECO:0000256" key="1">
    <source>
        <dbReference type="ARBA" id="ARBA00006917"/>
    </source>
</evidence>
<protein>
    <submittedName>
        <fullName evidence="5">Uncharacterized protein</fullName>
    </submittedName>
</protein>
<organism evidence="5 6">
    <name type="scientific">Ostreobium quekettii</name>
    <dbReference type="NCBI Taxonomy" id="121088"/>
    <lineage>
        <taxon>Eukaryota</taxon>
        <taxon>Viridiplantae</taxon>
        <taxon>Chlorophyta</taxon>
        <taxon>core chlorophytes</taxon>
        <taxon>Ulvophyceae</taxon>
        <taxon>TCBD clade</taxon>
        <taxon>Bryopsidales</taxon>
        <taxon>Ostreobineae</taxon>
        <taxon>Ostreobiaceae</taxon>
        <taxon>Ostreobium</taxon>
    </lineage>
</organism>
<dbReference type="GO" id="GO:0043130">
    <property type="term" value="F:ubiquitin binding"/>
    <property type="evidence" value="ECO:0007669"/>
    <property type="project" value="TreeGrafter"/>
</dbReference>
<dbReference type="PANTHER" id="PTHR19862">
    <property type="entry name" value="WD REPEAT-CONTAINING PROTEIN 48"/>
    <property type="match status" value="1"/>
</dbReference>
<dbReference type="PROSITE" id="PS50082">
    <property type="entry name" value="WD_REPEATS_2"/>
    <property type="match status" value="5"/>
</dbReference>
<dbReference type="CDD" id="cd00200">
    <property type="entry name" value="WD40"/>
    <property type="match status" value="1"/>
</dbReference>
<dbReference type="InterPro" id="IPR021772">
    <property type="entry name" value="WDR48/Bun107"/>
</dbReference>
<comment type="similarity">
    <text evidence="1">Belongs to the WD repeat WDR48 family.</text>
</comment>
<dbReference type="PRINTS" id="PR00320">
    <property type="entry name" value="GPROTEINBRPT"/>
</dbReference>
<sequence length="761" mass="84411">MLDGDGAEGIGAAPLGVLRRGGRNAEMAGLAGSFRGGSGREAACFAGGVALWVCDSRVLSRAGGCVRVAEWRAPRCGVVQHCSGVQSLVVSATGEHLFTASRDSTVKRWNVSEGQKPRFEASFDGHCEWVNDVVLVQDNILVTGASDKTLRVWDAYSSGQQMLSSQCHTDYVISLAAAPSEGLVASAGLRAEVCVWDLKQSPEMMTSVKLFPHDTNKEKGSMYAVALSATGKLVAAGSSDDITRIFDVREGKKVMKLKGHTGNIRALLINAEGTRLLSGSSDHTFKLWDLGLQRCVQTCSVHTDSVWSLLASENFNVVLSGGRDKCVYRTNMLNRTSELLFTEEYPITKMAASPSGGSIWVASASSSVNKWDIPVKLPTDSSLWNAADGNKAVPGRPHLFTSSLRRPSEANKVLEPLQCRPAATLSGIPAIVDRAVLRDQRHMLLKDQKGEVTILDVTSGRIVRNFGVVDFKAKEVELFEPNCVPKWFDHDNRLGMVTVTLETPKCFAAEVYARDFGADAPEDRRMNYGDGMLRSVLAPWAFHRNPKYLERAPEELDLWGKGWVDGEGKTVQSFRFWERSKPLVWVSSTNTEGEPWKASIHDLPKKVNDREDIPEWVAECVLRLRIPMQKSWKCSFHLLPLDDSLPPLNQSRLTAPRILQIRKVSQYLKQKLLELNPPVNVEIPPVDYCDVSNDPYYTEKRDNDEPFQEVTLMCKGYTLPFSMSVGSVIEYVWREPDEDLDIMYCVRRESIRLPEIAPQVS</sequence>
<gene>
    <name evidence="5" type="ORF">OSTQU699_LOCUS4492</name>
</gene>
<dbReference type="InterPro" id="IPR051246">
    <property type="entry name" value="WDR48"/>
</dbReference>
<dbReference type="Proteomes" id="UP000708148">
    <property type="component" value="Unassembled WGS sequence"/>
</dbReference>
<dbReference type="SUPFAM" id="SSF50978">
    <property type="entry name" value="WD40 repeat-like"/>
    <property type="match status" value="1"/>
</dbReference>
<keyword evidence="2 4" id="KW-0853">WD repeat</keyword>
<dbReference type="InterPro" id="IPR036322">
    <property type="entry name" value="WD40_repeat_dom_sf"/>
</dbReference>
<feature type="repeat" description="WD" evidence="4">
    <location>
        <begin position="257"/>
        <end position="298"/>
    </location>
</feature>
<evidence type="ECO:0000313" key="6">
    <source>
        <dbReference type="Proteomes" id="UP000708148"/>
    </source>
</evidence>
<dbReference type="EMBL" id="CAJHUC010000958">
    <property type="protein sequence ID" value="CAD7699133.1"/>
    <property type="molecule type" value="Genomic_DNA"/>
</dbReference>
<feature type="repeat" description="WD" evidence="4">
    <location>
        <begin position="215"/>
        <end position="256"/>
    </location>
</feature>
<keyword evidence="6" id="KW-1185">Reference proteome</keyword>
<dbReference type="Gene3D" id="2.130.10.10">
    <property type="entry name" value="YVTN repeat-like/Quinoprotein amine dehydrogenase"/>
    <property type="match status" value="2"/>
</dbReference>
<dbReference type="Pfam" id="PF00400">
    <property type="entry name" value="WD40"/>
    <property type="match status" value="4"/>
</dbReference>
<dbReference type="PROSITE" id="PS50294">
    <property type="entry name" value="WD_REPEATS_REGION"/>
    <property type="match status" value="3"/>
</dbReference>
<feature type="repeat" description="WD" evidence="4">
    <location>
        <begin position="165"/>
        <end position="206"/>
    </location>
</feature>
<dbReference type="PANTHER" id="PTHR19862:SF14">
    <property type="entry name" value="WD REPEAT-CONTAINING PROTEIN 48"/>
    <property type="match status" value="1"/>
</dbReference>
<feature type="repeat" description="WD" evidence="4">
    <location>
        <begin position="78"/>
        <end position="119"/>
    </location>
</feature>
<dbReference type="OrthoDB" id="2421129at2759"/>
<evidence type="ECO:0000313" key="5">
    <source>
        <dbReference type="EMBL" id="CAD7699133.1"/>
    </source>
</evidence>
<reference evidence="5" key="1">
    <citation type="submission" date="2020-12" db="EMBL/GenBank/DDBJ databases">
        <authorList>
            <person name="Iha C."/>
        </authorList>
    </citation>
    <scope>NUCLEOTIDE SEQUENCE</scope>
</reference>
<evidence type="ECO:0000256" key="2">
    <source>
        <dbReference type="ARBA" id="ARBA00022574"/>
    </source>
</evidence>
<dbReference type="GO" id="GO:0000724">
    <property type="term" value="P:double-strand break repair via homologous recombination"/>
    <property type="evidence" value="ECO:0007669"/>
    <property type="project" value="TreeGrafter"/>
</dbReference>
<evidence type="ECO:0000256" key="4">
    <source>
        <dbReference type="PROSITE-ProRule" id="PRU00221"/>
    </source>
</evidence>
<dbReference type="InterPro" id="IPR001680">
    <property type="entry name" value="WD40_rpt"/>
</dbReference>
<evidence type="ECO:0000256" key="3">
    <source>
        <dbReference type="ARBA" id="ARBA00022737"/>
    </source>
</evidence>
<dbReference type="Pfam" id="PF11816">
    <property type="entry name" value="DUF3337"/>
    <property type="match status" value="1"/>
</dbReference>
<feature type="repeat" description="WD" evidence="4">
    <location>
        <begin position="123"/>
        <end position="154"/>
    </location>
</feature>
<keyword evidence="3" id="KW-0677">Repeat</keyword>
<dbReference type="SMART" id="SM00320">
    <property type="entry name" value="WD40"/>
    <property type="match status" value="7"/>
</dbReference>
<dbReference type="AlphaFoldDB" id="A0A8S1J6J0"/>
<dbReference type="InterPro" id="IPR015943">
    <property type="entry name" value="WD40/YVTN_repeat-like_dom_sf"/>
</dbReference>
<proteinExistence type="inferred from homology"/>
<name>A0A8S1J6J0_9CHLO</name>
<dbReference type="InterPro" id="IPR020472">
    <property type="entry name" value="WD40_PAC1"/>
</dbReference>
<comment type="caution">
    <text evidence="5">The sequence shown here is derived from an EMBL/GenBank/DDBJ whole genome shotgun (WGS) entry which is preliminary data.</text>
</comment>
<accession>A0A8S1J6J0</accession>